<evidence type="ECO:0000313" key="4">
    <source>
        <dbReference type="Proteomes" id="UP000002297"/>
    </source>
</evidence>
<dbReference type="HOGENOM" id="CLU_045100_0_0_10"/>
<dbReference type="NCBIfam" id="NF038128">
    <property type="entry name" value="choice_anch_J"/>
    <property type="match status" value="1"/>
</dbReference>
<keyword evidence="1" id="KW-0732">Signal</keyword>
<dbReference type="STRING" id="216432.CA2559_02640"/>
<feature type="domain" description="DUF5689" evidence="2">
    <location>
        <begin position="74"/>
        <end position="295"/>
    </location>
</feature>
<reference evidence="3 4" key="1">
    <citation type="journal article" date="2010" name="J. Bacteriol.">
        <title>The complete genome sequence of Croceibacter atlanticus HTCC2559T.</title>
        <authorList>
            <person name="Oh H.M."/>
            <person name="Kang I."/>
            <person name="Ferriera S."/>
            <person name="Giovannoni S.J."/>
            <person name="Cho J.C."/>
        </authorList>
    </citation>
    <scope>NUCLEOTIDE SEQUENCE [LARGE SCALE GENOMIC DNA]</scope>
    <source>
        <strain evidence="4">ATCC BAA-628 / HTCC2559 / KCTC 12090</strain>
    </source>
</reference>
<evidence type="ECO:0000259" key="2">
    <source>
        <dbReference type="Pfam" id="PF18942"/>
    </source>
</evidence>
<dbReference type="InterPro" id="IPR043744">
    <property type="entry name" value="DUF5689"/>
</dbReference>
<dbReference type="EMBL" id="CP002046">
    <property type="protein sequence ID" value="EAP87617.1"/>
    <property type="molecule type" value="Genomic_DNA"/>
</dbReference>
<accession>A3U5V0</accession>
<evidence type="ECO:0000256" key="1">
    <source>
        <dbReference type="SAM" id="SignalP"/>
    </source>
</evidence>
<evidence type="ECO:0000313" key="3">
    <source>
        <dbReference type="EMBL" id="EAP87617.1"/>
    </source>
</evidence>
<name>A3U5V0_CROAH</name>
<dbReference type="Gene3D" id="2.60.120.200">
    <property type="match status" value="1"/>
</dbReference>
<dbReference type="KEGG" id="cat:CA2559_02640"/>
<proteinExistence type="predicted"/>
<keyword evidence="4" id="KW-1185">Reference proteome</keyword>
<dbReference type="PROSITE" id="PS51257">
    <property type="entry name" value="PROKAR_LIPOPROTEIN"/>
    <property type="match status" value="1"/>
</dbReference>
<dbReference type="Pfam" id="PF18942">
    <property type="entry name" value="DUF5689"/>
    <property type="match status" value="1"/>
</dbReference>
<organism evidence="3 4">
    <name type="scientific">Croceibacter atlanticus (strain ATCC BAA-628 / JCM 21780 / CIP 108009 / IAM 15332 / KCTC 12090 / HTCC2559)</name>
    <dbReference type="NCBI Taxonomy" id="216432"/>
    <lineage>
        <taxon>Bacteria</taxon>
        <taxon>Pseudomonadati</taxon>
        <taxon>Bacteroidota</taxon>
        <taxon>Flavobacteriia</taxon>
        <taxon>Flavobacteriales</taxon>
        <taxon>Flavobacteriaceae</taxon>
        <taxon>Croceibacter</taxon>
    </lineage>
</organism>
<dbReference type="eggNOG" id="COG4085">
    <property type="taxonomic scope" value="Bacteria"/>
</dbReference>
<feature type="chain" id="PRO_5002660243" description="DUF5689 domain-containing protein" evidence="1">
    <location>
        <begin position="20"/>
        <end position="474"/>
    </location>
</feature>
<feature type="signal peptide" evidence="1">
    <location>
        <begin position="1"/>
        <end position="19"/>
    </location>
</feature>
<gene>
    <name evidence="3" type="ordered locus">CA2559_02640</name>
</gene>
<dbReference type="Proteomes" id="UP000002297">
    <property type="component" value="Chromosome"/>
</dbReference>
<sequence>MKTNFKLLATFLLSIVVLASCVQDDDFDIPNTAPQEVNLDGQVIGIGAVQADFVQAQDFFYNEDTFNFFTYDDESDDTATYMEGYVISSDEGGNFFEEIILQDKAENPTVGIKLLIDVNPLFTSYEFGRKVFIRLDGLSVGLDSGVLTLGVQDGDRIGKIAPSLQSQVIVRSTETAEIVPLVKTISEIKADVDEDDAYANQYLNLYLSVPSVQFTQDDVNNGITYAGETSDEFDGERILQECNEAGTDVTNSIIFSTSTFADFKGLTLPSGSGSIDGILSLNFFGEDYIINVNSPETVNLTGERCDPPTPFFTQNFEGASIEDLVANEGWTNQNVSGGSVDWFSSSFNDNTYARISAFNSGQAEADVYLVTPAINLDATENETLRFDLEIAFDNGNILSVLISTDFTGDASTATWTDLNANIPDGPGSGFGGFQSIPAVDLSGYDGDVYIAFFYEGTDSETTRYHVDNISVAGE</sequence>
<dbReference type="AlphaFoldDB" id="A3U5V0"/>
<protein>
    <recommendedName>
        <fullName evidence="2">DUF5689 domain-containing protein</fullName>
    </recommendedName>
</protein>